<proteinExistence type="inferred from homology"/>
<comment type="similarity">
    <text evidence="1">Belongs to the proteasome subunit S5A family.</text>
</comment>
<keyword evidence="6" id="KW-1185">Reference proteome</keyword>
<organism evidence="5 6">
    <name type="scientific">Ceratocystis pirilliformis</name>
    <dbReference type="NCBI Taxonomy" id="259994"/>
    <lineage>
        <taxon>Eukaryota</taxon>
        <taxon>Fungi</taxon>
        <taxon>Dikarya</taxon>
        <taxon>Ascomycota</taxon>
        <taxon>Pezizomycotina</taxon>
        <taxon>Sordariomycetes</taxon>
        <taxon>Hypocreomycetidae</taxon>
        <taxon>Microascales</taxon>
        <taxon>Ceratocystidaceae</taxon>
        <taxon>Ceratocystis</taxon>
    </lineage>
</organism>
<dbReference type="SMART" id="SM00327">
    <property type="entry name" value="VWA"/>
    <property type="match status" value="1"/>
</dbReference>
<dbReference type="PROSITE" id="PS50234">
    <property type="entry name" value="VWFA"/>
    <property type="match status" value="1"/>
</dbReference>
<evidence type="ECO:0000313" key="5">
    <source>
        <dbReference type="EMBL" id="KAL1893616.1"/>
    </source>
</evidence>
<dbReference type="InterPro" id="IPR027040">
    <property type="entry name" value="PSMD4"/>
</dbReference>
<evidence type="ECO:0000313" key="6">
    <source>
        <dbReference type="Proteomes" id="UP001583280"/>
    </source>
</evidence>
<feature type="compositionally biased region" description="Basic and acidic residues" evidence="3">
    <location>
        <begin position="237"/>
        <end position="248"/>
    </location>
</feature>
<dbReference type="SUPFAM" id="SSF53300">
    <property type="entry name" value="vWA-like"/>
    <property type="match status" value="1"/>
</dbReference>
<dbReference type="InterPro" id="IPR036465">
    <property type="entry name" value="vWFA_dom_sf"/>
</dbReference>
<evidence type="ECO:0000256" key="1">
    <source>
        <dbReference type="ARBA" id="ARBA00005574"/>
    </source>
</evidence>
<feature type="domain" description="VWFA" evidence="4">
    <location>
        <begin position="5"/>
        <end position="191"/>
    </location>
</feature>
<feature type="compositionally biased region" description="Basic and acidic residues" evidence="3">
    <location>
        <begin position="270"/>
        <end position="285"/>
    </location>
</feature>
<dbReference type="PANTHER" id="PTHR10223">
    <property type="entry name" value="26S PROTEASOME NON-ATPASE REGULATORY SUBUNIT 4"/>
    <property type="match status" value="1"/>
</dbReference>
<evidence type="ECO:0000256" key="3">
    <source>
        <dbReference type="SAM" id="MobiDB-lite"/>
    </source>
</evidence>
<evidence type="ECO:0000259" key="4">
    <source>
        <dbReference type="PROSITE" id="PS50234"/>
    </source>
</evidence>
<evidence type="ECO:0000256" key="2">
    <source>
        <dbReference type="ARBA" id="ARBA00022942"/>
    </source>
</evidence>
<dbReference type="EMBL" id="JAWDJO010000107">
    <property type="protein sequence ID" value="KAL1893616.1"/>
    <property type="molecule type" value="Genomic_DNA"/>
</dbReference>
<reference evidence="5 6" key="1">
    <citation type="journal article" date="2024" name="IMA Fungus">
        <title>IMA Genome - F19 : A genome assembly and annotation guide to empower mycologists, including annotated draft genome sequences of Ceratocystis pirilliformis, Diaporthe australafricana, Fusarium ophioides, Paecilomyces lecythidis, and Sporothrix stenoceras.</title>
        <authorList>
            <person name="Aylward J."/>
            <person name="Wilson A.M."/>
            <person name="Visagie C.M."/>
            <person name="Spraker J."/>
            <person name="Barnes I."/>
            <person name="Buitendag C."/>
            <person name="Ceriani C."/>
            <person name="Del Mar Angel L."/>
            <person name="du Plessis D."/>
            <person name="Fuchs T."/>
            <person name="Gasser K."/>
            <person name="Kramer D."/>
            <person name="Li W."/>
            <person name="Munsamy K."/>
            <person name="Piso A."/>
            <person name="Price J.L."/>
            <person name="Sonnekus B."/>
            <person name="Thomas C."/>
            <person name="van der Nest A."/>
            <person name="van Dijk A."/>
            <person name="van Heerden A."/>
            <person name="van Vuuren N."/>
            <person name="Yilmaz N."/>
            <person name="Duong T.A."/>
            <person name="van der Merwe N.A."/>
            <person name="Wingfield M.J."/>
            <person name="Wingfield B.D."/>
        </authorList>
    </citation>
    <scope>NUCLEOTIDE SEQUENCE [LARGE SCALE GENOMIC DNA]</scope>
    <source>
        <strain evidence="5 6">CMW 12675</strain>
    </source>
</reference>
<dbReference type="PROSITE" id="PS50330">
    <property type="entry name" value="UIM"/>
    <property type="match status" value="1"/>
</dbReference>
<dbReference type="GO" id="GO:0000502">
    <property type="term" value="C:proteasome complex"/>
    <property type="evidence" value="ECO:0007669"/>
    <property type="project" value="UniProtKB-KW"/>
</dbReference>
<dbReference type="Proteomes" id="UP001583280">
    <property type="component" value="Unassembled WGS sequence"/>
</dbReference>
<name>A0ABR3YYZ1_9PEZI</name>
<keyword evidence="2 5" id="KW-0647">Proteasome</keyword>
<dbReference type="PANTHER" id="PTHR10223:SF0">
    <property type="entry name" value="26S PROTEASOME NON-ATPASE REGULATORY SUBUNIT 4"/>
    <property type="match status" value="1"/>
</dbReference>
<protein>
    <submittedName>
        <fullName evidence="5">Proteasome regulatory particle base subunit rpn10</fullName>
    </submittedName>
</protein>
<dbReference type="Pfam" id="PF13519">
    <property type="entry name" value="VWA_2"/>
    <property type="match status" value="1"/>
</dbReference>
<comment type="caution">
    <text evidence="5">The sequence shown here is derived from an EMBL/GenBank/DDBJ whole genome shotgun (WGS) entry which is preliminary data.</text>
</comment>
<dbReference type="Gene3D" id="1.10.287.3990">
    <property type="match status" value="1"/>
</dbReference>
<dbReference type="InterPro" id="IPR002035">
    <property type="entry name" value="VWF_A"/>
</dbReference>
<dbReference type="Gene3D" id="3.40.50.410">
    <property type="entry name" value="von Willebrand factor, type A domain"/>
    <property type="match status" value="1"/>
</dbReference>
<gene>
    <name evidence="5" type="primary">RPN10</name>
    <name evidence="5" type="ORF">Cpir12675_004046</name>
</gene>
<dbReference type="InterPro" id="IPR003903">
    <property type="entry name" value="UIM_dom"/>
</dbReference>
<feature type="region of interest" description="Disordered" evidence="3">
    <location>
        <begin position="237"/>
        <end position="285"/>
    </location>
</feature>
<sequence length="285" mass="31161">MGLEAVMIVVDNSESSRNGDFSPTRFDAQTDAVNQLFRNITSSNPESSVGLMSMGGNGPEVLSTLTTEPGRIYSGMHRIKKQIKGESHLATGIQIAGLALKYRQNKLQRQRIIVFLCSPLEEDDKKLQQLASRMKKNNVAIDIVMFGQPDEEAEARLRKFNEEVKGAEGSHLVVIRPSGKLLSDELLTTPIVLGDNATGDRARAAASEDYGEFTFDPNTDPELALALRMSMEEENARIARESAKEDNAAIKASLESVKEEGESAPLLGESSKKNDKDDGDKMDTS</sequence>
<accession>A0ABR3YYZ1</accession>